<name>A0A1H7YHL7_9FIRM</name>
<evidence type="ECO:0000313" key="2">
    <source>
        <dbReference type="EMBL" id="SEM45610.1"/>
    </source>
</evidence>
<proteinExistence type="predicted"/>
<dbReference type="AlphaFoldDB" id="A0A1H7YHL7"/>
<reference evidence="2 3" key="1">
    <citation type="submission" date="2016-10" db="EMBL/GenBank/DDBJ databases">
        <authorList>
            <person name="de Groot N.N."/>
        </authorList>
    </citation>
    <scope>NUCLEOTIDE SEQUENCE [LARGE SCALE GENOMIC DNA]</scope>
    <source>
        <strain evidence="2 3">CGMCC 1.5070</strain>
    </source>
</reference>
<accession>A0A1H7YHL7</accession>
<dbReference type="Proteomes" id="UP000199158">
    <property type="component" value="Unassembled WGS sequence"/>
</dbReference>
<feature type="region of interest" description="Disordered" evidence="1">
    <location>
        <begin position="56"/>
        <end position="93"/>
    </location>
</feature>
<dbReference type="EMBL" id="FOCG01000001">
    <property type="protein sequence ID" value="SEM45610.1"/>
    <property type="molecule type" value="Genomic_DNA"/>
</dbReference>
<gene>
    <name evidence="2" type="ORF">SAMN05216180_0051</name>
</gene>
<keyword evidence="3" id="KW-1185">Reference proteome</keyword>
<evidence type="ECO:0000313" key="3">
    <source>
        <dbReference type="Proteomes" id="UP000199158"/>
    </source>
</evidence>
<evidence type="ECO:0000256" key="1">
    <source>
        <dbReference type="SAM" id="MobiDB-lite"/>
    </source>
</evidence>
<sequence>MIKLFKPLLYGGIIVEAGKTICLDAAFEKRIAENGNGEIVSVPPFADEMENGFEGEMYGEREEPPTDDSGIQAEPPVDEGMQTTFGRGLPTGR</sequence>
<dbReference type="RefSeq" id="WP_092750493.1">
    <property type="nucleotide sequence ID" value="NZ_FOCG01000001.1"/>
</dbReference>
<dbReference type="STRING" id="474960.SAMN05216180_0051"/>
<organism evidence="2 3">
    <name type="scientific">Hydrogenoanaerobacterium saccharovorans</name>
    <dbReference type="NCBI Taxonomy" id="474960"/>
    <lineage>
        <taxon>Bacteria</taxon>
        <taxon>Bacillati</taxon>
        <taxon>Bacillota</taxon>
        <taxon>Clostridia</taxon>
        <taxon>Eubacteriales</taxon>
        <taxon>Oscillospiraceae</taxon>
        <taxon>Hydrogenoanaerobacterium</taxon>
    </lineage>
</organism>
<protein>
    <submittedName>
        <fullName evidence="2">Uncharacterized protein</fullName>
    </submittedName>
</protein>